<sequence length="102" mass="10821">MPAASERQMPTAYRSPPVVHQQPYKDTSSNDTGPKDISSEDAKGTICTESSIPAGVSDSGSPSPYREGPFRQYGAPDHKGTVDCSGNNVIVHWGVQGAETKN</sequence>
<reference evidence="2" key="1">
    <citation type="submission" date="2020-03" db="EMBL/GenBank/DDBJ databases">
        <title>Site-based positive gene gene selection in Geosmithia morbida across the United States reveals a broad range of putative effectors and factors for local host and environmental adapation.</title>
        <authorList>
            <person name="Onufrak A."/>
            <person name="Murdoch R.W."/>
            <person name="Gazis R."/>
            <person name="Huff M."/>
            <person name="Staton M."/>
            <person name="Klingeman W."/>
            <person name="Hadziabdic D."/>
        </authorList>
    </citation>
    <scope>NUCLEOTIDE SEQUENCE</scope>
    <source>
        <strain evidence="2">1262</strain>
    </source>
</reference>
<gene>
    <name evidence="2" type="ORF">GMORB2_1582</name>
</gene>
<evidence type="ECO:0000313" key="3">
    <source>
        <dbReference type="Proteomes" id="UP000749293"/>
    </source>
</evidence>
<evidence type="ECO:0000313" key="2">
    <source>
        <dbReference type="EMBL" id="KAF4121743.1"/>
    </source>
</evidence>
<dbReference type="Proteomes" id="UP000749293">
    <property type="component" value="Unassembled WGS sequence"/>
</dbReference>
<feature type="compositionally biased region" description="Basic and acidic residues" evidence="1">
    <location>
        <begin position="33"/>
        <end position="43"/>
    </location>
</feature>
<keyword evidence="3" id="KW-1185">Reference proteome</keyword>
<name>A0A9P5CZM2_9HYPO</name>
<dbReference type="EMBL" id="JAANYQ010000011">
    <property type="protein sequence ID" value="KAF4121743.1"/>
    <property type="molecule type" value="Genomic_DNA"/>
</dbReference>
<evidence type="ECO:0000256" key="1">
    <source>
        <dbReference type="SAM" id="MobiDB-lite"/>
    </source>
</evidence>
<accession>A0A9P5CZM2</accession>
<dbReference type="RefSeq" id="XP_035320395.1">
    <property type="nucleotide sequence ID" value="XM_035463564.1"/>
</dbReference>
<comment type="caution">
    <text evidence="2">The sequence shown here is derived from an EMBL/GenBank/DDBJ whole genome shotgun (WGS) entry which is preliminary data.</text>
</comment>
<dbReference type="AlphaFoldDB" id="A0A9P5CZM2"/>
<dbReference type="GeneID" id="55967812"/>
<organism evidence="2 3">
    <name type="scientific">Geosmithia morbida</name>
    <dbReference type="NCBI Taxonomy" id="1094350"/>
    <lineage>
        <taxon>Eukaryota</taxon>
        <taxon>Fungi</taxon>
        <taxon>Dikarya</taxon>
        <taxon>Ascomycota</taxon>
        <taxon>Pezizomycotina</taxon>
        <taxon>Sordariomycetes</taxon>
        <taxon>Hypocreomycetidae</taxon>
        <taxon>Hypocreales</taxon>
        <taxon>Bionectriaceae</taxon>
        <taxon>Geosmithia</taxon>
    </lineage>
</organism>
<proteinExistence type="predicted"/>
<feature type="region of interest" description="Disordered" evidence="1">
    <location>
        <begin position="1"/>
        <end position="79"/>
    </location>
</feature>
<protein>
    <submittedName>
        <fullName evidence="2">Uncharacterized protein</fullName>
    </submittedName>
</protein>